<accession>A0ABD3LUF0</accession>
<feature type="compositionally biased region" description="Polar residues" evidence="1">
    <location>
        <begin position="160"/>
        <end position="179"/>
    </location>
</feature>
<name>A0ABD3LUF0_EUCGL</name>
<dbReference type="Proteomes" id="UP001634007">
    <property type="component" value="Unassembled WGS sequence"/>
</dbReference>
<dbReference type="PROSITE" id="PS50076">
    <property type="entry name" value="DNAJ_2"/>
    <property type="match status" value="1"/>
</dbReference>
<feature type="region of interest" description="Disordered" evidence="1">
    <location>
        <begin position="367"/>
        <end position="395"/>
    </location>
</feature>
<organism evidence="3 4">
    <name type="scientific">Eucalyptus globulus</name>
    <name type="common">Tasmanian blue gum</name>
    <dbReference type="NCBI Taxonomy" id="34317"/>
    <lineage>
        <taxon>Eukaryota</taxon>
        <taxon>Viridiplantae</taxon>
        <taxon>Streptophyta</taxon>
        <taxon>Embryophyta</taxon>
        <taxon>Tracheophyta</taxon>
        <taxon>Spermatophyta</taxon>
        <taxon>Magnoliopsida</taxon>
        <taxon>eudicotyledons</taxon>
        <taxon>Gunneridae</taxon>
        <taxon>Pentapetalae</taxon>
        <taxon>rosids</taxon>
        <taxon>malvids</taxon>
        <taxon>Myrtales</taxon>
        <taxon>Myrtaceae</taxon>
        <taxon>Myrtoideae</taxon>
        <taxon>Eucalypteae</taxon>
        <taxon>Eucalyptus</taxon>
    </lineage>
</organism>
<sequence>MECNKDDAVRAKDIADRKFMERDYAGAKRFALKAQSLYPGLEGLTQMLTIFDVHLCAENKISGEADWYGILGVNPWDNDELIRKQYRKLALMLHPDKNKSLGADGAFKLVSEAWSLLSDKSKRQAYNQRRNSRVSDQKTPGTSTYPSAASHRNGTYFDNIGSNAKTQHTSTRGNATSVPSNRKADTFWTICSRCKTHYEYLRIYLNHNLLCPNCHQAFFAVEKAPPAHVFKSSNLPHDQTQQNSKYRAGGSNKSASGVSASTATQGTSRVHHQVASESERSNFFRREEFIHKGENPSKKRRMDDHQSHGFGGSVANEMDRMYYFSGKNKMHSERELSNPETRHMLMEKARAEIRKKLKEWSPAIKANKPDKRVEHAKERKGMPEVKGKQDGTHADTRNGEAFAPLSINVPDSDFHNFDLDRSESSFEVDHVWASYDDDDGMPRFYARIQKVISRKPFKIQISWLNSKNSDEFGPLDWMGSGFTKTCGDFRVGRPEISTALNAFSHRVVWTKGLRGVIRIVPTKGEIWALYRNWSSDWNEDTPDEIRHKYDVVEVLEDYNEEQGVCVAPLIKVAGFRTVFRRHMDPKETKWVPKEEMYSFSHQVPHHMLTGQEAANAPNGCRELDPAAIPIELLQVITEPEKVTC</sequence>
<keyword evidence="4" id="KW-1185">Reference proteome</keyword>
<evidence type="ECO:0000256" key="1">
    <source>
        <dbReference type="SAM" id="MobiDB-lite"/>
    </source>
</evidence>
<dbReference type="CDD" id="cd06257">
    <property type="entry name" value="DnaJ"/>
    <property type="match status" value="1"/>
</dbReference>
<evidence type="ECO:0000313" key="3">
    <source>
        <dbReference type="EMBL" id="KAL3754154.1"/>
    </source>
</evidence>
<feature type="region of interest" description="Disordered" evidence="1">
    <location>
        <begin position="230"/>
        <end position="313"/>
    </location>
</feature>
<dbReference type="AlphaFoldDB" id="A0ABD3LUF0"/>
<dbReference type="PRINTS" id="PR00625">
    <property type="entry name" value="JDOMAIN"/>
</dbReference>
<dbReference type="Pfam" id="PF23551">
    <property type="entry name" value="Zn_ribbon_20"/>
    <property type="match status" value="1"/>
</dbReference>
<dbReference type="InterPro" id="IPR036869">
    <property type="entry name" value="J_dom_sf"/>
</dbReference>
<proteinExistence type="predicted"/>
<dbReference type="EMBL" id="JBJKBG010000001">
    <property type="protein sequence ID" value="KAL3754154.1"/>
    <property type="molecule type" value="Genomic_DNA"/>
</dbReference>
<dbReference type="PROSITE" id="PS00636">
    <property type="entry name" value="DNAJ_1"/>
    <property type="match status" value="1"/>
</dbReference>
<dbReference type="PANTHER" id="PTHR44137">
    <property type="entry name" value="BNAC03G44070D PROTEIN"/>
    <property type="match status" value="1"/>
</dbReference>
<feature type="compositionally biased region" description="Polar residues" evidence="1">
    <location>
        <begin position="231"/>
        <end position="268"/>
    </location>
</feature>
<feature type="compositionally biased region" description="Basic and acidic residues" evidence="1">
    <location>
        <begin position="277"/>
        <end position="307"/>
    </location>
</feature>
<dbReference type="Pfam" id="PF11926">
    <property type="entry name" value="DUF3444"/>
    <property type="match status" value="1"/>
</dbReference>
<feature type="region of interest" description="Disordered" evidence="1">
    <location>
        <begin position="124"/>
        <end position="179"/>
    </location>
</feature>
<dbReference type="InterPro" id="IPR018253">
    <property type="entry name" value="DnaJ_domain_CS"/>
</dbReference>
<comment type="caution">
    <text evidence="3">The sequence shown here is derived from an EMBL/GenBank/DDBJ whole genome shotgun (WGS) entry which is preliminary data.</text>
</comment>
<dbReference type="InterPro" id="IPR001623">
    <property type="entry name" value="DnaJ_domain"/>
</dbReference>
<feature type="compositionally biased region" description="Polar residues" evidence="1">
    <location>
        <begin position="137"/>
        <end position="153"/>
    </location>
</feature>
<reference evidence="3 4" key="1">
    <citation type="submission" date="2024-11" db="EMBL/GenBank/DDBJ databases">
        <title>Chromosome-level genome assembly of Eucalyptus globulus Labill. provides insights into its genome evolution.</title>
        <authorList>
            <person name="Li X."/>
        </authorList>
    </citation>
    <scope>NUCLEOTIDE SEQUENCE [LARGE SCALE GENOMIC DNA]</scope>
    <source>
        <strain evidence="3">CL2024</strain>
        <tissue evidence="3">Fresh tender leaves</tissue>
    </source>
</reference>
<dbReference type="InterPro" id="IPR024593">
    <property type="entry name" value="DUF3444"/>
</dbReference>
<evidence type="ECO:0000259" key="2">
    <source>
        <dbReference type="PROSITE" id="PS50076"/>
    </source>
</evidence>
<dbReference type="InterPro" id="IPR056988">
    <property type="entry name" value="Zn_ribbon_pln"/>
</dbReference>
<gene>
    <name evidence="3" type="ORF">ACJRO7_001411</name>
</gene>
<evidence type="ECO:0000313" key="4">
    <source>
        <dbReference type="Proteomes" id="UP001634007"/>
    </source>
</evidence>
<dbReference type="SMART" id="SM00271">
    <property type="entry name" value="DnaJ"/>
    <property type="match status" value="1"/>
</dbReference>
<dbReference type="Pfam" id="PF00226">
    <property type="entry name" value="DnaJ"/>
    <property type="match status" value="1"/>
</dbReference>
<dbReference type="Gene3D" id="1.10.287.110">
    <property type="entry name" value="DnaJ domain"/>
    <property type="match status" value="1"/>
</dbReference>
<dbReference type="PANTHER" id="PTHR44137:SF32">
    <property type="entry name" value="DNAJ HEAT SHOCK AMINO-TERMINAL DOMAIN PROTEIN"/>
    <property type="match status" value="1"/>
</dbReference>
<feature type="domain" description="J" evidence="2">
    <location>
        <begin position="66"/>
        <end position="130"/>
    </location>
</feature>
<dbReference type="SUPFAM" id="SSF46565">
    <property type="entry name" value="Chaperone J-domain"/>
    <property type="match status" value="1"/>
</dbReference>
<protein>
    <recommendedName>
        <fullName evidence="2">J domain-containing protein</fullName>
    </recommendedName>
</protein>